<feature type="region of interest" description="Disordered" evidence="2">
    <location>
        <begin position="328"/>
        <end position="349"/>
    </location>
</feature>
<dbReference type="Gene3D" id="1.10.287.110">
    <property type="entry name" value="DnaJ domain"/>
    <property type="match status" value="1"/>
</dbReference>
<dbReference type="InterPro" id="IPR013083">
    <property type="entry name" value="Znf_RING/FYVE/PHD"/>
</dbReference>
<dbReference type="Pfam" id="PF00226">
    <property type="entry name" value="DnaJ"/>
    <property type="match status" value="1"/>
</dbReference>
<dbReference type="InterPro" id="IPR036869">
    <property type="entry name" value="J_dom_sf"/>
</dbReference>
<feature type="compositionally biased region" description="Basic residues" evidence="2">
    <location>
        <begin position="124"/>
        <end position="134"/>
    </location>
</feature>
<feature type="region of interest" description="Disordered" evidence="2">
    <location>
        <begin position="903"/>
        <end position="924"/>
    </location>
</feature>
<feature type="compositionally biased region" description="Gly residues" evidence="2">
    <location>
        <begin position="827"/>
        <end position="838"/>
    </location>
</feature>
<dbReference type="SMART" id="SM00504">
    <property type="entry name" value="Ubox"/>
    <property type="match status" value="1"/>
</dbReference>
<dbReference type="SUPFAM" id="SSF47769">
    <property type="entry name" value="SAM/Pointed domain"/>
    <property type="match status" value="2"/>
</dbReference>
<reference evidence="4" key="1">
    <citation type="submission" date="2020-05" db="EMBL/GenBank/DDBJ databases">
        <title>Phylogenomic resolution of chytrid fungi.</title>
        <authorList>
            <person name="Stajich J.E."/>
            <person name="Amses K."/>
            <person name="Simmons R."/>
            <person name="Seto K."/>
            <person name="Myers J."/>
            <person name="Bonds A."/>
            <person name="Quandt C.A."/>
            <person name="Barry K."/>
            <person name="Liu P."/>
            <person name="Grigoriev I."/>
            <person name="Longcore J.E."/>
            <person name="James T.Y."/>
        </authorList>
    </citation>
    <scope>NUCLEOTIDE SEQUENCE</scope>
    <source>
        <strain evidence="4">JEL0318</strain>
    </source>
</reference>
<feature type="compositionally biased region" description="Basic and acidic residues" evidence="2">
    <location>
        <begin position="757"/>
        <end position="775"/>
    </location>
</feature>
<feature type="compositionally biased region" description="Basic and acidic residues" evidence="2">
    <location>
        <begin position="333"/>
        <end position="343"/>
    </location>
</feature>
<organism evidence="4 5">
    <name type="scientific">Rhizophlyctis rosea</name>
    <dbReference type="NCBI Taxonomy" id="64517"/>
    <lineage>
        <taxon>Eukaryota</taxon>
        <taxon>Fungi</taxon>
        <taxon>Fungi incertae sedis</taxon>
        <taxon>Chytridiomycota</taxon>
        <taxon>Chytridiomycota incertae sedis</taxon>
        <taxon>Chytridiomycetes</taxon>
        <taxon>Rhizophlyctidales</taxon>
        <taxon>Rhizophlyctidaceae</taxon>
        <taxon>Rhizophlyctis</taxon>
    </lineage>
</organism>
<dbReference type="GO" id="GO:0016567">
    <property type="term" value="P:protein ubiquitination"/>
    <property type="evidence" value="ECO:0007669"/>
    <property type="project" value="InterPro"/>
</dbReference>
<comment type="caution">
    <text evidence="4">The sequence shown here is derived from an EMBL/GenBank/DDBJ whole genome shotgun (WGS) entry which is preliminary data.</text>
</comment>
<dbReference type="Proteomes" id="UP001212841">
    <property type="component" value="Unassembled WGS sequence"/>
</dbReference>
<protein>
    <recommendedName>
        <fullName evidence="3">J domain-containing protein</fullName>
    </recommendedName>
</protein>
<dbReference type="GO" id="GO:0004842">
    <property type="term" value="F:ubiquitin-protein transferase activity"/>
    <property type="evidence" value="ECO:0007669"/>
    <property type="project" value="InterPro"/>
</dbReference>
<feature type="coiled-coil region" evidence="1">
    <location>
        <begin position="719"/>
        <end position="746"/>
    </location>
</feature>
<feature type="region of interest" description="Disordered" evidence="2">
    <location>
        <begin position="1257"/>
        <end position="1321"/>
    </location>
</feature>
<gene>
    <name evidence="4" type="ORF">HK097_002755</name>
</gene>
<feature type="region of interest" description="Disordered" evidence="2">
    <location>
        <begin position="936"/>
        <end position="996"/>
    </location>
</feature>
<dbReference type="SUPFAM" id="SSF46565">
    <property type="entry name" value="Chaperone J-domain"/>
    <property type="match status" value="1"/>
</dbReference>
<feature type="compositionally biased region" description="Low complexity" evidence="2">
    <location>
        <begin position="947"/>
        <end position="958"/>
    </location>
</feature>
<proteinExistence type="predicted"/>
<feature type="region of interest" description="Disordered" evidence="2">
    <location>
        <begin position="98"/>
        <end position="134"/>
    </location>
</feature>
<feature type="region of interest" description="Disordered" evidence="2">
    <location>
        <begin position="753"/>
        <end position="886"/>
    </location>
</feature>
<dbReference type="InterPro" id="IPR001623">
    <property type="entry name" value="DnaJ_domain"/>
</dbReference>
<evidence type="ECO:0000256" key="1">
    <source>
        <dbReference type="SAM" id="Coils"/>
    </source>
</evidence>
<dbReference type="Gene3D" id="3.30.40.10">
    <property type="entry name" value="Zinc/RING finger domain, C3HC4 (zinc finger)"/>
    <property type="match status" value="1"/>
</dbReference>
<feature type="region of interest" description="Disordered" evidence="2">
    <location>
        <begin position="1"/>
        <end position="35"/>
    </location>
</feature>
<evidence type="ECO:0000313" key="5">
    <source>
        <dbReference type="Proteomes" id="UP001212841"/>
    </source>
</evidence>
<feature type="compositionally biased region" description="Low complexity" evidence="2">
    <location>
        <begin position="1191"/>
        <end position="1213"/>
    </location>
</feature>
<feature type="region of interest" description="Disordered" evidence="2">
    <location>
        <begin position="1191"/>
        <end position="1224"/>
    </location>
</feature>
<feature type="compositionally biased region" description="Polar residues" evidence="2">
    <location>
        <begin position="25"/>
        <end position="35"/>
    </location>
</feature>
<feature type="compositionally biased region" description="Basic and acidic residues" evidence="2">
    <location>
        <begin position="98"/>
        <end position="123"/>
    </location>
</feature>
<keyword evidence="5" id="KW-1185">Reference proteome</keyword>
<dbReference type="Gene3D" id="1.10.150.50">
    <property type="entry name" value="Transcription Factor, Ets-1"/>
    <property type="match status" value="2"/>
</dbReference>
<dbReference type="SUPFAM" id="SSF57850">
    <property type="entry name" value="RING/U-box"/>
    <property type="match status" value="1"/>
</dbReference>
<dbReference type="InterPro" id="IPR003613">
    <property type="entry name" value="Ubox_domain"/>
</dbReference>
<dbReference type="InterPro" id="IPR001660">
    <property type="entry name" value="SAM"/>
</dbReference>
<dbReference type="InterPro" id="IPR036116">
    <property type="entry name" value="FN3_sf"/>
</dbReference>
<dbReference type="Pfam" id="PF04564">
    <property type="entry name" value="U-box"/>
    <property type="match status" value="1"/>
</dbReference>
<dbReference type="EMBL" id="JADGJD010000161">
    <property type="protein sequence ID" value="KAJ3054064.1"/>
    <property type="molecule type" value="Genomic_DNA"/>
</dbReference>
<evidence type="ECO:0000259" key="3">
    <source>
        <dbReference type="PROSITE" id="PS50076"/>
    </source>
</evidence>
<dbReference type="PROSITE" id="PS50076">
    <property type="entry name" value="DNAJ_2"/>
    <property type="match status" value="1"/>
</dbReference>
<evidence type="ECO:0000256" key="2">
    <source>
        <dbReference type="SAM" id="MobiDB-lite"/>
    </source>
</evidence>
<feature type="compositionally biased region" description="Low complexity" evidence="2">
    <location>
        <begin position="797"/>
        <end position="813"/>
    </location>
</feature>
<dbReference type="CDD" id="cd06257">
    <property type="entry name" value="DnaJ"/>
    <property type="match status" value="1"/>
</dbReference>
<sequence>MASGQLGLGTSIMGTSPVRRHQSVSKDATPTASPQRTTLLPFFNVLDLGNEQSAHAVVKLFREQLNLAQEKVKGKEAYLAAERLAERADLAKREFLEREEERKKAACTPERSDDAKSGEISKKDAKKQKKERKKAAKKLEQAGVTGAEDLDDVLATFQAQTRLSWVKDRKDIEQALDQLEETDDDRDSDNFLLPWSERNRNGATHRLLCHFANVEHRRTREHLNGLDQEELSLKARLDEAHEALSDVARKKFRTLAVRLHPDKLNRQPTDEEYNLLLEIQTAYQVLTDPELRRQYIQMNNHSMFLATLPKLTRDKEQEDRLMQYRKKAGIKRAPPEQEGERRRLTGGLPHKCTVPQVTGTFITNGKRGDQKVCLSWTCSSALEMNVDWYELQMNSSMEDQLAWKDIYRGPNTTAWTEALAPGHYSFRARGKNNLSFGEWSSAADLYIQDLTVARHERREQAERNREARRIRFIARIREQAEAIVDQVGNVPTSERLARLSALVDHLKRNRCEDAVPEVETMADLLRAKLVKSEEHNRWRTKLSELTKAVLKTGGDGKIAKGESEHSNDDYAILADLGDDDEGGDQDREEGEIRETRTIDVSESGNAISDLEAFIIDVPNRYPLNTALALPPSTRNQIVQAIKTLVRSRPTLSIFVDYLEADVEKAVTVKGADVYRRIMAIVDATKLRASYLGGQAKTGELAQHVTEKMLAECDGMEKARVKKVAEIAEKRQKREEAQRQIEVQAAEREKVAAFARGESIKKEDPQPVRKERENQKVSDNLGGAHESQSTPVIEKKSVSTTLPAPAAASTAPKSSRTRKEGRSIVNNNGGGGGQQGFRGHGAANGREPGSNRAWSINRVTPRKKKGRQSTYRPPVAPAYSDQDEFPNLEGHETVARNRRISAPVKASTGYESASPETQAQTAQPPQTPIAISAANDQYTPSTDFGRKPASSEASSAPAADPLQLDASVTSRNAAPVSSAPLSNGLGTPPLTPGATKAPIKVNGAVASPVPSIDLRSGTAADQQQPNNGYPTFGSFPQNDDLDVFLRELGISQQCIDTFHAHGVLYDDLVVLTEQDLTALGIKRGPLRRLEAAIGDLKNKTDSEGSSEEDTVLPATIAEWLFQLRMEDCEDRFHEQEIVLADLPMLTEEDLDGLIEKIGQRRRAKVAIGKMKAMGASLSLPVVTHAMAAPRAAEQAPLPVGQAAPPRPAEPNARQQQKDHVYTPAPPQYVPYMTPPPVYPHYWPAAYPYVMQPPMPAHPAQNQRYASPPLHGMQQSARHSAGRPPNGQGRHGGYAGHSQSRGNHHMHHSHQQTQHLQQHGHRNEKVAASILAAPANPTSNHATDSVPRQWLCALTNELMENPVRGPDGATYDEVHIRAYLSRTSTWRSPVTEVTYPPHEWNRCISQIDYVLRTAIQHWKRHQQSNGYMASQSPPGLSTTSAPEAAEVNGIRETTQSGDWTPALAGRRASATKGAIGDPAPIGANHLFAAGGSYQAYGVELFGGSNGWSSEHGSESGAAQGLNVTPEVVDGWRAGTKGSIW</sequence>
<accession>A0AAD5SIB7</accession>
<name>A0AAD5SIB7_9FUNG</name>
<keyword evidence="1" id="KW-0175">Coiled coil</keyword>
<dbReference type="CDD" id="cd09487">
    <property type="entry name" value="SAM_superfamily"/>
    <property type="match status" value="2"/>
</dbReference>
<dbReference type="Pfam" id="PF07647">
    <property type="entry name" value="SAM_2"/>
    <property type="match status" value="1"/>
</dbReference>
<dbReference type="SUPFAM" id="SSF49265">
    <property type="entry name" value="Fibronectin type III"/>
    <property type="match status" value="1"/>
</dbReference>
<evidence type="ECO:0000313" key="4">
    <source>
        <dbReference type="EMBL" id="KAJ3054064.1"/>
    </source>
</evidence>
<feature type="domain" description="J" evidence="3">
    <location>
        <begin position="232"/>
        <end position="299"/>
    </location>
</feature>
<dbReference type="SMART" id="SM00454">
    <property type="entry name" value="SAM"/>
    <property type="match status" value="2"/>
</dbReference>
<dbReference type="InterPro" id="IPR013761">
    <property type="entry name" value="SAM/pointed_sf"/>
</dbReference>
<dbReference type="Pfam" id="PF00536">
    <property type="entry name" value="SAM_1"/>
    <property type="match status" value="1"/>
</dbReference>